<evidence type="ECO:0000256" key="1">
    <source>
        <dbReference type="ARBA" id="ARBA00004651"/>
    </source>
</evidence>
<dbReference type="EMBL" id="QRDW01000005">
    <property type="protein sequence ID" value="RED49876.1"/>
    <property type="molecule type" value="Genomic_DNA"/>
</dbReference>
<dbReference type="PANTHER" id="PTHR32309">
    <property type="entry name" value="TYROSINE-PROTEIN KINASE"/>
    <property type="match status" value="1"/>
</dbReference>
<dbReference type="GO" id="GO:0005886">
    <property type="term" value="C:plasma membrane"/>
    <property type="evidence" value="ECO:0007669"/>
    <property type="project" value="UniProtKB-SubCell"/>
</dbReference>
<dbReference type="OrthoDB" id="9795292at2"/>
<evidence type="ECO:0000256" key="3">
    <source>
        <dbReference type="ARBA" id="ARBA00022692"/>
    </source>
</evidence>
<evidence type="ECO:0000256" key="2">
    <source>
        <dbReference type="ARBA" id="ARBA00022475"/>
    </source>
</evidence>
<feature type="domain" description="Polysaccharide chain length determinant N-terminal" evidence="9">
    <location>
        <begin position="12"/>
        <end position="94"/>
    </location>
</feature>
<dbReference type="NCBIfam" id="TIGR03007">
    <property type="entry name" value="pepcterm_ChnLen"/>
    <property type="match status" value="1"/>
</dbReference>
<comment type="caution">
    <text evidence="10">The sequence shown here is derived from an EMBL/GenBank/DDBJ whole genome shotgun (WGS) entry which is preliminary data.</text>
</comment>
<keyword evidence="11" id="KW-1185">Reference proteome</keyword>
<evidence type="ECO:0000256" key="4">
    <source>
        <dbReference type="ARBA" id="ARBA00022989"/>
    </source>
</evidence>
<evidence type="ECO:0000313" key="10">
    <source>
        <dbReference type="EMBL" id="RED49876.1"/>
    </source>
</evidence>
<evidence type="ECO:0000256" key="7">
    <source>
        <dbReference type="SAM" id="MobiDB-lite"/>
    </source>
</evidence>
<accession>A0A3D9HLU9</accession>
<feature type="transmembrane region" description="Helical" evidence="8">
    <location>
        <begin position="20"/>
        <end position="40"/>
    </location>
</feature>
<keyword evidence="5 8" id="KW-0472">Membrane</keyword>
<dbReference type="PANTHER" id="PTHR32309:SF31">
    <property type="entry name" value="CAPSULAR EXOPOLYSACCHARIDE FAMILY"/>
    <property type="match status" value="1"/>
</dbReference>
<gene>
    <name evidence="10" type="ORF">DFP90_105248</name>
</gene>
<protein>
    <submittedName>
        <fullName evidence="10">Polysaccharide chain length determinant protein (PEP-CTERM system associated)</fullName>
    </submittedName>
</protein>
<evidence type="ECO:0000256" key="5">
    <source>
        <dbReference type="ARBA" id="ARBA00023136"/>
    </source>
</evidence>
<keyword evidence="6" id="KW-0175">Coiled coil</keyword>
<keyword evidence="3 8" id="KW-0812">Transmembrane</keyword>
<feature type="region of interest" description="Disordered" evidence="7">
    <location>
        <begin position="239"/>
        <end position="269"/>
    </location>
</feature>
<keyword evidence="4 8" id="KW-1133">Transmembrane helix</keyword>
<dbReference type="InterPro" id="IPR003856">
    <property type="entry name" value="LPS_length_determ_N"/>
</dbReference>
<dbReference type="Proteomes" id="UP000256845">
    <property type="component" value="Unassembled WGS sequence"/>
</dbReference>
<feature type="compositionally biased region" description="Basic and acidic residues" evidence="7">
    <location>
        <begin position="254"/>
        <end position="266"/>
    </location>
</feature>
<feature type="transmembrane region" description="Helical" evidence="8">
    <location>
        <begin position="429"/>
        <end position="452"/>
    </location>
</feature>
<name>A0A3D9HLU9_9PROT</name>
<feature type="transmembrane region" description="Helical" evidence="8">
    <location>
        <begin position="491"/>
        <end position="510"/>
    </location>
</feature>
<organism evidence="10 11">
    <name type="scientific">Aestuariispira insulae</name>
    <dbReference type="NCBI Taxonomy" id="1461337"/>
    <lineage>
        <taxon>Bacteria</taxon>
        <taxon>Pseudomonadati</taxon>
        <taxon>Pseudomonadota</taxon>
        <taxon>Alphaproteobacteria</taxon>
        <taxon>Rhodospirillales</taxon>
        <taxon>Kiloniellaceae</taxon>
        <taxon>Aestuariispira</taxon>
    </lineage>
</organism>
<dbReference type="Pfam" id="PF02706">
    <property type="entry name" value="Wzz"/>
    <property type="match status" value="1"/>
</dbReference>
<feature type="coiled-coil region" evidence="6">
    <location>
        <begin position="340"/>
        <end position="391"/>
    </location>
</feature>
<proteinExistence type="predicted"/>
<evidence type="ECO:0000256" key="6">
    <source>
        <dbReference type="SAM" id="Coils"/>
    </source>
</evidence>
<keyword evidence="2" id="KW-1003">Cell membrane</keyword>
<reference evidence="10 11" key="1">
    <citation type="submission" date="2018-07" db="EMBL/GenBank/DDBJ databases">
        <title>Genomic Encyclopedia of Type Strains, Phase III (KMG-III): the genomes of soil and plant-associated and newly described type strains.</title>
        <authorList>
            <person name="Whitman W."/>
        </authorList>
    </citation>
    <scope>NUCLEOTIDE SEQUENCE [LARGE SCALE GENOMIC DNA]</scope>
    <source>
        <strain evidence="10 11">CECT 8488</strain>
    </source>
</reference>
<dbReference type="InterPro" id="IPR014345">
    <property type="entry name" value="XrtA_polysacc_chain"/>
</dbReference>
<comment type="subcellular location">
    <subcellularLocation>
        <location evidence="1">Cell membrane</location>
        <topology evidence="1">Multi-pass membrane protein</topology>
    </subcellularLocation>
</comment>
<sequence length="547" mass="60686">MDELLKIVTIVWRIFVRRKWTALILAWIVGVAGWVGISALPDKYQSDAQIYVDTSTLLGPLLKGIAVQGNIQQQVAVMQRTLFSRPNLEKVVRDNDLDLEVHSAEDMERLLTKVEDNANIKSGGPNLFIVSYTNKDPGLARNITQSFLDIFVSTNVGQSRVGMETAKSFIEAQIARYESQLRDAEEELAQFKVKNSDFLAKGDFFKRYETVRKEYREMEQALVDAEVVTRQLEKQLTQTPRFLEVEDSTASSGGRKEQSSAEKALEDAQEDLTSLQSRFTDQHPDVIAAKRVLDDAQKRVDKEKEEIAAGGEDPTVRKTRVPNGIYEQIQVRLFETAQTKARLEEQFSRIKAEFEVMDEQKSSAPEIEAQLAGLNRDYDVIKKQYEELLVRRESVNISAARETSTDAVQFRIIEPPKVPILPAGPNRPLLTAAVLVFALGIGAGLPILLGFASGYIHSSRNLEDTYDYPVLGTVGYVSGAMSSMGRLVGRLLFLGGLIGLLGLGGAFFVIKPNPDMILSIASDYGILSLIDGSFAGFVEKISAKIGL</sequence>
<evidence type="ECO:0000256" key="8">
    <source>
        <dbReference type="SAM" id="Phobius"/>
    </source>
</evidence>
<dbReference type="InterPro" id="IPR050445">
    <property type="entry name" value="Bact_polysacc_biosynth/exp"/>
</dbReference>
<evidence type="ECO:0000259" key="9">
    <source>
        <dbReference type="Pfam" id="PF02706"/>
    </source>
</evidence>
<evidence type="ECO:0000313" key="11">
    <source>
        <dbReference type="Proteomes" id="UP000256845"/>
    </source>
</evidence>
<dbReference type="AlphaFoldDB" id="A0A3D9HLU9"/>
<dbReference type="RefSeq" id="WP_115937115.1">
    <property type="nucleotide sequence ID" value="NZ_QRDW01000005.1"/>
</dbReference>